<dbReference type="AlphaFoldDB" id="A0A166GP46"/>
<reference evidence="2 3" key="1">
    <citation type="journal article" date="2016" name="Mol. Biol. Evol.">
        <title>Comparative Genomics of Early-Diverging Mushroom-Forming Fungi Provides Insights into the Origins of Lignocellulose Decay Capabilities.</title>
        <authorList>
            <person name="Nagy L.G."/>
            <person name="Riley R."/>
            <person name="Tritt A."/>
            <person name="Adam C."/>
            <person name="Daum C."/>
            <person name="Floudas D."/>
            <person name="Sun H."/>
            <person name="Yadav J.S."/>
            <person name="Pangilinan J."/>
            <person name="Larsson K.H."/>
            <person name="Matsuura K."/>
            <person name="Barry K."/>
            <person name="Labutti K."/>
            <person name="Kuo R."/>
            <person name="Ohm R.A."/>
            <person name="Bhattacharya S.S."/>
            <person name="Shirouzu T."/>
            <person name="Yoshinaga Y."/>
            <person name="Martin F.M."/>
            <person name="Grigoriev I.V."/>
            <person name="Hibbett D.S."/>
        </authorList>
    </citation>
    <scope>NUCLEOTIDE SEQUENCE [LARGE SCALE GENOMIC DNA]</scope>
    <source>
        <strain evidence="2 3">CBS 109695</strain>
    </source>
</reference>
<dbReference type="Proteomes" id="UP000076532">
    <property type="component" value="Unassembled WGS sequence"/>
</dbReference>
<sequence>MTQLHTLVEDDTSDYEGDTSGGCGDGASDSDYEDDAPANTASDSDPDCMSTSESDRGSAAPITRPPFTLNSSPAPHPPRYFHKSVVAGSNRPSIAGLVWSYDCHAMNYATFSRVQVPHLEHIEGLTSNNMGTAGPLAPMLMPTTHHEEHTTKVASTPVVDGVNTSGGSPRAQWSTELSLDELDSDDV</sequence>
<feature type="compositionally biased region" description="Acidic residues" evidence="1">
    <location>
        <begin position="178"/>
        <end position="187"/>
    </location>
</feature>
<evidence type="ECO:0000313" key="2">
    <source>
        <dbReference type="EMBL" id="KZP18028.1"/>
    </source>
</evidence>
<accession>A0A166GP46</accession>
<feature type="region of interest" description="Disordered" evidence="1">
    <location>
        <begin position="161"/>
        <end position="187"/>
    </location>
</feature>
<feature type="region of interest" description="Disordered" evidence="1">
    <location>
        <begin position="1"/>
        <end position="76"/>
    </location>
</feature>
<feature type="compositionally biased region" description="Polar residues" evidence="1">
    <location>
        <begin position="162"/>
        <end position="175"/>
    </location>
</feature>
<protein>
    <submittedName>
        <fullName evidence="2">Uncharacterized protein</fullName>
    </submittedName>
</protein>
<dbReference type="EMBL" id="KV417576">
    <property type="protein sequence ID" value="KZP18028.1"/>
    <property type="molecule type" value="Genomic_DNA"/>
</dbReference>
<evidence type="ECO:0000256" key="1">
    <source>
        <dbReference type="SAM" id="MobiDB-lite"/>
    </source>
</evidence>
<organism evidence="2 3">
    <name type="scientific">Athelia psychrophila</name>
    <dbReference type="NCBI Taxonomy" id="1759441"/>
    <lineage>
        <taxon>Eukaryota</taxon>
        <taxon>Fungi</taxon>
        <taxon>Dikarya</taxon>
        <taxon>Basidiomycota</taxon>
        <taxon>Agaricomycotina</taxon>
        <taxon>Agaricomycetes</taxon>
        <taxon>Agaricomycetidae</taxon>
        <taxon>Atheliales</taxon>
        <taxon>Atheliaceae</taxon>
        <taxon>Athelia</taxon>
    </lineage>
</organism>
<evidence type="ECO:0000313" key="3">
    <source>
        <dbReference type="Proteomes" id="UP000076532"/>
    </source>
</evidence>
<proteinExistence type="predicted"/>
<name>A0A166GP46_9AGAM</name>
<keyword evidence="3" id="KW-1185">Reference proteome</keyword>
<gene>
    <name evidence="2" type="ORF">FIBSPDRAFT_956593</name>
</gene>